<accession>A0A8K0CV98</accession>
<comment type="caution">
    <text evidence="1">The sequence shown here is derived from an EMBL/GenBank/DDBJ whole genome shotgun (WGS) entry which is preliminary data.</text>
</comment>
<dbReference type="OrthoDB" id="6740364at2759"/>
<evidence type="ECO:0000313" key="2">
    <source>
        <dbReference type="Proteomes" id="UP000801492"/>
    </source>
</evidence>
<proteinExistence type="predicted"/>
<dbReference type="Proteomes" id="UP000801492">
    <property type="component" value="Unassembled WGS sequence"/>
</dbReference>
<gene>
    <name evidence="1" type="ORF">ILUMI_14825</name>
</gene>
<reference evidence="1" key="1">
    <citation type="submission" date="2019-08" db="EMBL/GenBank/DDBJ databases">
        <title>The genome of the North American firefly Photinus pyralis.</title>
        <authorList>
            <consortium name="Photinus pyralis genome working group"/>
            <person name="Fallon T.R."/>
            <person name="Sander Lower S.E."/>
            <person name="Weng J.-K."/>
        </authorList>
    </citation>
    <scope>NUCLEOTIDE SEQUENCE</scope>
    <source>
        <strain evidence="1">TRF0915ILg1</strain>
        <tissue evidence="1">Whole body</tissue>
    </source>
</reference>
<name>A0A8K0CV98_IGNLU</name>
<protein>
    <submittedName>
        <fullName evidence="1">Uncharacterized protein</fullName>
    </submittedName>
</protein>
<dbReference type="AlphaFoldDB" id="A0A8K0CV98"/>
<organism evidence="1 2">
    <name type="scientific">Ignelater luminosus</name>
    <name type="common">Cucubano</name>
    <name type="synonym">Pyrophorus luminosus</name>
    <dbReference type="NCBI Taxonomy" id="2038154"/>
    <lineage>
        <taxon>Eukaryota</taxon>
        <taxon>Metazoa</taxon>
        <taxon>Ecdysozoa</taxon>
        <taxon>Arthropoda</taxon>
        <taxon>Hexapoda</taxon>
        <taxon>Insecta</taxon>
        <taxon>Pterygota</taxon>
        <taxon>Neoptera</taxon>
        <taxon>Endopterygota</taxon>
        <taxon>Coleoptera</taxon>
        <taxon>Polyphaga</taxon>
        <taxon>Elateriformia</taxon>
        <taxon>Elateroidea</taxon>
        <taxon>Elateridae</taxon>
        <taxon>Agrypninae</taxon>
        <taxon>Pyrophorini</taxon>
        <taxon>Ignelater</taxon>
    </lineage>
</organism>
<dbReference type="EMBL" id="VTPC01033939">
    <property type="protein sequence ID" value="KAF2891348.1"/>
    <property type="molecule type" value="Genomic_DNA"/>
</dbReference>
<evidence type="ECO:0000313" key="1">
    <source>
        <dbReference type="EMBL" id="KAF2891348.1"/>
    </source>
</evidence>
<dbReference type="Gene3D" id="4.10.60.10">
    <property type="entry name" value="Zinc finger, CCHC-type"/>
    <property type="match status" value="1"/>
</dbReference>
<sequence length="118" mass="13527">MELAEGQVRAMRPEVDAVNKLGNGKPCYRCTRKHDPKSCPAKNWECYHCHKKVHTSQACRKPTVNVLVKEIEENGEPDEEHFSDLGFISEIQLENKNSLKVKLQMEGRLVDFEIDSDT</sequence>
<keyword evidence="2" id="KW-1185">Reference proteome</keyword>